<comment type="caution">
    <text evidence="2">The sequence shown here is derived from an EMBL/GenBank/DDBJ whole genome shotgun (WGS) entry which is preliminary data.</text>
</comment>
<dbReference type="AlphaFoldDB" id="A0AAN8XFH4"/>
<organism evidence="2 3">
    <name type="scientific">Halocaridina rubra</name>
    <name type="common">Hawaiian red shrimp</name>
    <dbReference type="NCBI Taxonomy" id="373956"/>
    <lineage>
        <taxon>Eukaryota</taxon>
        <taxon>Metazoa</taxon>
        <taxon>Ecdysozoa</taxon>
        <taxon>Arthropoda</taxon>
        <taxon>Crustacea</taxon>
        <taxon>Multicrustacea</taxon>
        <taxon>Malacostraca</taxon>
        <taxon>Eumalacostraca</taxon>
        <taxon>Eucarida</taxon>
        <taxon>Decapoda</taxon>
        <taxon>Pleocyemata</taxon>
        <taxon>Caridea</taxon>
        <taxon>Atyoidea</taxon>
        <taxon>Atyidae</taxon>
        <taxon>Halocaridina</taxon>
    </lineage>
</organism>
<dbReference type="EMBL" id="JAXCGZ010007949">
    <property type="protein sequence ID" value="KAK7078209.1"/>
    <property type="molecule type" value="Genomic_DNA"/>
</dbReference>
<keyword evidence="3" id="KW-1185">Reference proteome</keyword>
<feature type="region of interest" description="Disordered" evidence="1">
    <location>
        <begin position="64"/>
        <end position="95"/>
    </location>
</feature>
<protein>
    <submittedName>
        <fullName evidence="2">Uncharacterized protein</fullName>
    </submittedName>
</protein>
<dbReference type="Proteomes" id="UP001381693">
    <property type="component" value="Unassembled WGS sequence"/>
</dbReference>
<evidence type="ECO:0000313" key="3">
    <source>
        <dbReference type="Proteomes" id="UP001381693"/>
    </source>
</evidence>
<reference evidence="2 3" key="1">
    <citation type="submission" date="2023-11" db="EMBL/GenBank/DDBJ databases">
        <title>Halocaridina rubra genome assembly.</title>
        <authorList>
            <person name="Smith C."/>
        </authorList>
    </citation>
    <scope>NUCLEOTIDE SEQUENCE [LARGE SCALE GENOMIC DNA]</scope>
    <source>
        <strain evidence="2">EP-1</strain>
        <tissue evidence="2">Whole</tissue>
    </source>
</reference>
<name>A0AAN8XFH4_HALRR</name>
<proteinExistence type="predicted"/>
<accession>A0AAN8XFH4</accession>
<feature type="non-terminal residue" evidence="2">
    <location>
        <position position="1"/>
    </location>
</feature>
<sequence>SETEPRRRHCNDRSLNLRAGNLSTHIYNKTHTRNNSVLPLWLPLNAKQEEEVWIMSVRQKSLKPSNKASKQEASHHVPRFTIAKTIPTVKEDHSE</sequence>
<gene>
    <name evidence="2" type="ORF">SK128_004564</name>
</gene>
<evidence type="ECO:0000313" key="2">
    <source>
        <dbReference type="EMBL" id="KAK7078209.1"/>
    </source>
</evidence>
<evidence type="ECO:0000256" key="1">
    <source>
        <dbReference type="SAM" id="MobiDB-lite"/>
    </source>
</evidence>